<dbReference type="Gene3D" id="1.25.40.10">
    <property type="entry name" value="Tetratricopeptide repeat domain"/>
    <property type="match status" value="2"/>
</dbReference>
<dbReference type="Pfam" id="PF13181">
    <property type="entry name" value="TPR_8"/>
    <property type="match status" value="2"/>
</dbReference>
<protein>
    <submittedName>
        <fullName evidence="7">TPR repeat-containing protein</fullName>
    </submittedName>
</protein>
<dbReference type="OrthoDB" id="419844at2"/>
<dbReference type="InterPro" id="IPR011990">
    <property type="entry name" value="TPR-like_helical_dom_sf"/>
</dbReference>
<comment type="subcellular location">
    <subcellularLocation>
        <location evidence="1">Cytoplasm</location>
    </subcellularLocation>
</comment>
<dbReference type="PROSITE" id="PS50005">
    <property type="entry name" value="TPR"/>
    <property type="match status" value="2"/>
</dbReference>
<comment type="caution">
    <text evidence="7">The sequence shown here is derived from an EMBL/GenBank/DDBJ whole genome shotgun (WGS) entry which is preliminary data.</text>
</comment>
<dbReference type="InterPro" id="IPR019734">
    <property type="entry name" value="TPR_rpt"/>
</dbReference>
<sequence>MLQRFILIITTVIFWHLSIFGTLAKDKKFENLDKFPPSPLEITTPDPLLPNLANKRELTPVELQKLKTDLDELNQEAQKILQGEDNKKAFEMWNRELRLRRFLGPLAEVEALSRVGEISVNENEREEVQYISQRLQVIQSDMLKQKSTDLQLWKSLANAYQKLRLYKLAISAYEQILILGKQQQDSFAEIETLKNIGELHLSWFDYNQAANVYQKLLNLAINQGNKTNELAYLQQLAYIYTQGKQHQPAIDILNKLVEISTNEQNLTQIPTLKLAIAANYEFLAKENPNFRQQAFDNYQEAYTIAWKLEQYARAGEALNKLIALYRSQKQITAALETSKILIETETLANNFYGLMSAYDQIGNLYLEQREYAKALTAFEKGLEIAQELKYQESYFTKQIERLKTQIKISRISG</sequence>
<dbReference type="InterPro" id="IPR051476">
    <property type="entry name" value="Bac_ResReg_Asp_Phosphatase"/>
</dbReference>
<evidence type="ECO:0000256" key="3">
    <source>
        <dbReference type="ARBA" id="ARBA00022737"/>
    </source>
</evidence>
<dbReference type="RefSeq" id="WP_137908271.1">
    <property type="nucleotide sequence ID" value="NZ_BJCF01000025.1"/>
</dbReference>
<organism evidence="7 8">
    <name type="scientific">Dolichospermum planctonicum</name>
    <dbReference type="NCBI Taxonomy" id="136072"/>
    <lineage>
        <taxon>Bacteria</taxon>
        <taxon>Bacillati</taxon>
        <taxon>Cyanobacteriota</taxon>
        <taxon>Cyanophyceae</taxon>
        <taxon>Nostocales</taxon>
        <taxon>Aphanizomenonaceae</taxon>
        <taxon>Dolichospermum</taxon>
    </lineage>
</organism>
<dbReference type="Pfam" id="PF13176">
    <property type="entry name" value="TPR_7"/>
    <property type="match status" value="1"/>
</dbReference>
<dbReference type="SUPFAM" id="SSF48452">
    <property type="entry name" value="TPR-like"/>
    <property type="match status" value="2"/>
</dbReference>
<dbReference type="GO" id="GO:0005737">
    <property type="term" value="C:cytoplasm"/>
    <property type="evidence" value="ECO:0007669"/>
    <property type="project" value="UniProtKB-SubCell"/>
</dbReference>
<dbReference type="Proteomes" id="UP000299367">
    <property type="component" value="Unassembled WGS sequence"/>
</dbReference>
<dbReference type="PANTHER" id="PTHR46630:SF1">
    <property type="entry name" value="TETRATRICOPEPTIDE REPEAT PROTEIN 29"/>
    <property type="match status" value="1"/>
</dbReference>
<evidence type="ECO:0000313" key="8">
    <source>
        <dbReference type="Proteomes" id="UP000299367"/>
    </source>
</evidence>
<dbReference type="AlphaFoldDB" id="A0A480AD16"/>
<evidence type="ECO:0000256" key="2">
    <source>
        <dbReference type="ARBA" id="ARBA00022490"/>
    </source>
</evidence>
<evidence type="ECO:0000256" key="5">
    <source>
        <dbReference type="ARBA" id="ARBA00038253"/>
    </source>
</evidence>
<proteinExistence type="inferred from homology"/>
<evidence type="ECO:0000256" key="1">
    <source>
        <dbReference type="ARBA" id="ARBA00004496"/>
    </source>
</evidence>
<accession>A0A480AD16</accession>
<feature type="repeat" description="TPR" evidence="6">
    <location>
        <begin position="355"/>
        <end position="388"/>
    </location>
</feature>
<keyword evidence="2" id="KW-0963">Cytoplasm</keyword>
<reference evidence="8" key="1">
    <citation type="submission" date="2019-02" db="EMBL/GenBank/DDBJ databases">
        <title>Draft genome sequence of Dolichospermum planctonicum NIES-80.</title>
        <authorList>
            <person name="Yamaguchi H."/>
            <person name="Suzuki S."/>
            <person name="Kawachi M."/>
        </authorList>
    </citation>
    <scope>NUCLEOTIDE SEQUENCE [LARGE SCALE GENOMIC DNA]</scope>
    <source>
        <strain evidence="8">NIES-80</strain>
    </source>
</reference>
<keyword evidence="3" id="KW-0677">Repeat</keyword>
<dbReference type="SMART" id="SM00028">
    <property type="entry name" value="TPR"/>
    <property type="match status" value="4"/>
</dbReference>
<keyword evidence="4 6" id="KW-0802">TPR repeat</keyword>
<evidence type="ECO:0000256" key="4">
    <source>
        <dbReference type="ARBA" id="ARBA00022803"/>
    </source>
</evidence>
<evidence type="ECO:0000313" key="7">
    <source>
        <dbReference type="EMBL" id="GCL42699.1"/>
    </source>
</evidence>
<evidence type="ECO:0000256" key="6">
    <source>
        <dbReference type="PROSITE-ProRule" id="PRU00339"/>
    </source>
</evidence>
<feature type="repeat" description="TPR" evidence="6">
    <location>
        <begin position="190"/>
        <end position="223"/>
    </location>
</feature>
<comment type="similarity">
    <text evidence="5">Belongs to the Rap family.</text>
</comment>
<dbReference type="EMBL" id="BJCF01000025">
    <property type="protein sequence ID" value="GCL42699.1"/>
    <property type="molecule type" value="Genomic_DNA"/>
</dbReference>
<gene>
    <name evidence="7" type="ORF">NIES80_24060</name>
</gene>
<name>A0A480AD16_9CYAN</name>
<dbReference type="PANTHER" id="PTHR46630">
    <property type="entry name" value="TETRATRICOPEPTIDE REPEAT PROTEIN 29"/>
    <property type="match status" value="1"/>
</dbReference>